<sequence>MASAAHTIAVAPAALPPLPDEILEDIFLRLDDMADLARAAASCTSFRQLVTARRFLRRFRSLHAPPILGFLASDHLQFCPVDPPHRSAAAGAALAQAAVFDFSFLNRGKCWSVRDVRGSRVLLAPKGGIYRPFEYLMVCDPLHRRYVSIPPIPGYEYDTRATSRHQRLGVMDVEPFLDPASKEEEDLAFRVISIVLFRSKVVAMVFSSDTGKWETATTFTYDYAPFVRYYAHNCFYWTHWTRDDVLVLNPLEMEFSAVNIPLGLHDHDMSDIAIVNSGESRLGLLAFGSDESCLELYSKSMSNNGVGTEDWQHDRTIPLPNCHFTMIGAPEGHLVLHGVERGWRKKPKYAGKDQERQYFIVDLKALLVERLCVFDPAGHHVYPYASFLPPFSLPSV</sequence>
<dbReference type="AlphaFoldDB" id="A0AAV5CAP9"/>
<feature type="domain" description="F-box" evidence="1">
    <location>
        <begin position="12"/>
        <end position="59"/>
    </location>
</feature>
<evidence type="ECO:0000313" key="2">
    <source>
        <dbReference type="EMBL" id="GJM95176.1"/>
    </source>
</evidence>
<dbReference type="CDD" id="cd09917">
    <property type="entry name" value="F-box_SF"/>
    <property type="match status" value="1"/>
</dbReference>
<dbReference type="Pfam" id="PF12937">
    <property type="entry name" value="F-box-like"/>
    <property type="match status" value="1"/>
</dbReference>
<dbReference type="Gene3D" id="1.20.1280.50">
    <property type="match status" value="1"/>
</dbReference>
<dbReference type="Proteomes" id="UP001054889">
    <property type="component" value="Unassembled WGS sequence"/>
</dbReference>
<dbReference type="PROSITE" id="PS50181">
    <property type="entry name" value="FBOX"/>
    <property type="match status" value="1"/>
</dbReference>
<gene>
    <name evidence="2" type="primary">ga11884</name>
    <name evidence="2" type="ORF">PR202_ga11884</name>
</gene>
<protein>
    <recommendedName>
        <fullName evidence="1">F-box domain-containing protein</fullName>
    </recommendedName>
</protein>
<name>A0AAV5CAP9_ELECO</name>
<dbReference type="InterPro" id="IPR001810">
    <property type="entry name" value="F-box_dom"/>
</dbReference>
<reference evidence="2" key="1">
    <citation type="journal article" date="2018" name="DNA Res.">
        <title>Multiple hybrid de novo genome assembly of finger millet, an orphan allotetraploid crop.</title>
        <authorList>
            <person name="Hatakeyama M."/>
            <person name="Aluri S."/>
            <person name="Balachadran M.T."/>
            <person name="Sivarajan S.R."/>
            <person name="Patrignani A."/>
            <person name="Gruter S."/>
            <person name="Poveda L."/>
            <person name="Shimizu-Inatsugi R."/>
            <person name="Baeten J."/>
            <person name="Francoijs K.J."/>
            <person name="Nataraja K.N."/>
            <person name="Reddy Y.A.N."/>
            <person name="Phadnis S."/>
            <person name="Ravikumar R.L."/>
            <person name="Schlapbach R."/>
            <person name="Sreeman S.M."/>
            <person name="Shimizu K.K."/>
        </authorList>
    </citation>
    <scope>NUCLEOTIDE SEQUENCE</scope>
</reference>
<dbReference type="InterPro" id="IPR036047">
    <property type="entry name" value="F-box-like_dom_sf"/>
</dbReference>
<comment type="caution">
    <text evidence="2">The sequence shown here is derived from an EMBL/GenBank/DDBJ whole genome shotgun (WGS) entry which is preliminary data.</text>
</comment>
<keyword evidence="3" id="KW-1185">Reference proteome</keyword>
<dbReference type="PANTHER" id="PTHR31264">
    <property type="entry name" value="OS07G0554500 PROTEIN-RELATED"/>
    <property type="match status" value="1"/>
</dbReference>
<dbReference type="SUPFAM" id="SSF81383">
    <property type="entry name" value="F-box domain"/>
    <property type="match status" value="1"/>
</dbReference>
<proteinExistence type="predicted"/>
<dbReference type="SMART" id="SM00256">
    <property type="entry name" value="FBOX"/>
    <property type="match status" value="1"/>
</dbReference>
<reference evidence="2" key="2">
    <citation type="submission" date="2021-12" db="EMBL/GenBank/DDBJ databases">
        <title>Resequencing data analysis of finger millet.</title>
        <authorList>
            <person name="Hatakeyama M."/>
            <person name="Aluri S."/>
            <person name="Balachadran M.T."/>
            <person name="Sivarajan S.R."/>
            <person name="Poveda L."/>
            <person name="Shimizu-Inatsugi R."/>
            <person name="Schlapbach R."/>
            <person name="Sreeman S.M."/>
            <person name="Shimizu K.K."/>
        </authorList>
    </citation>
    <scope>NUCLEOTIDE SEQUENCE</scope>
</reference>
<organism evidence="2 3">
    <name type="scientific">Eleusine coracana subsp. coracana</name>
    <dbReference type="NCBI Taxonomy" id="191504"/>
    <lineage>
        <taxon>Eukaryota</taxon>
        <taxon>Viridiplantae</taxon>
        <taxon>Streptophyta</taxon>
        <taxon>Embryophyta</taxon>
        <taxon>Tracheophyta</taxon>
        <taxon>Spermatophyta</taxon>
        <taxon>Magnoliopsida</taxon>
        <taxon>Liliopsida</taxon>
        <taxon>Poales</taxon>
        <taxon>Poaceae</taxon>
        <taxon>PACMAD clade</taxon>
        <taxon>Chloridoideae</taxon>
        <taxon>Cynodonteae</taxon>
        <taxon>Eleusininae</taxon>
        <taxon>Eleusine</taxon>
    </lineage>
</organism>
<evidence type="ECO:0000313" key="3">
    <source>
        <dbReference type="Proteomes" id="UP001054889"/>
    </source>
</evidence>
<evidence type="ECO:0000259" key="1">
    <source>
        <dbReference type="PROSITE" id="PS50181"/>
    </source>
</evidence>
<dbReference type="PANTHER" id="PTHR31264:SF7">
    <property type="entry name" value="F-BOX DOMAIN CONTAINING PROTEIN, EXPRESSED"/>
    <property type="match status" value="1"/>
</dbReference>
<dbReference type="EMBL" id="BQKI01000005">
    <property type="protein sequence ID" value="GJM95176.1"/>
    <property type="molecule type" value="Genomic_DNA"/>
</dbReference>
<accession>A0AAV5CAP9</accession>